<name>A0A1M3KVH2_9BACT</name>
<evidence type="ECO:0000313" key="1">
    <source>
        <dbReference type="EMBL" id="OJX56226.1"/>
    </source>
</evidence>
<dbReference type="STRING" id="1895771.BGO89_12860"/>
<dbReference type="Proteomes" id="UP000184233">
    <property type="component" value="Unassembled WGS sequence"/>
</dbReference>
<dbReference type="PIRSF" id="PIRSF008502">
    <property type="entry name" value="UCP008502"/>
    <property type="match status" value="1"/>
</dbReference>
<accession>A0A1M3KVH2</accession>
<reference evidence="1 2" key="1">
    <citation type="submission" date="2016-09" db="EMBL/GenBank/DDBJ databases">
        <title>Genome-resolved meta-omics ties microbial dynamics to process performance in biotechnology for thiocyanate degradation.</title>
        <authorList>
            <person name="Kantor R.S."/>
            <person name="Huddy R.J."/>
            <person name="Iyer R."/>
            <person name="Thomas B.C."/>
            <person name="Brown C.T."/>
            <person name="Anantharaman K."/>
            <person name="Tringe S."/>
            <person name="Hettich R.L."/>
            <person name="Harrison S.T."/>
            <person name="Banfield J.F."/>
        </authorList>
    </citation>
    <scope>NUCLEOTIDE SEQUENCE [LARGE SCALE GENOMIC DNA]</scope>
    <source>
        <strain evidence="1">59-99</strain>
    </source>
</reference>
<proteinExistence type="predicted"/>
<evidence type="ECO:0000313" key="2">
    <source>
        <dbReference type="Proteomes" id="UP000184233"/>
    </source>
</evidence>
<sequence>MPYVALLRGINVGGNNKVEMARLRTVLTGLGFSNVSTYINSGNAFFETKEKDGRKLEAMIERALADEFGLTLSVVVRSRAEVRKIVKAIPADWHTRTDRRYYVLFLRHTIDDRNVLARIPFRKDVEDIAYCPGALLWSILLDKITRSEVGTLTQYDFYRDITIRNLNTTLKIAGIMEAME</sequence>
<gene>
    <name evidence="1" type="ORF">BGO89_12860</name>
</gene>
<protein>
    <recommendedName>
        <fullName evidence="3">DUF1697 domain-containing protein</fullName>
    </recommendedName>
</protein>
<dbReference type="AlphaFoldDB" id="A0A1M3KVH2"/>
<dbReference type="InterPro" id="IPR012545">
    <property type="entry name" value="DUF1697"/>
</dbReference>
<comment type="caution">
    <text evidence="1">The sequence shown here is derived from an EMBL/GenBank/DDBJ whole genome shotgun (WGS) entry which is preliminary data.</text>
</comment>
<dbReference type="PANTHER" id="PTHR36439:SF1">
    <property type="entry name" value="DUF1697 DOMAIN-CONTAINING PROTEIN"/>
    <property type="match status" value="1"/>
</dbReference>
<dbReference type="SUPFAM" id="SSF160379">
    <property type="entry name" value="SP0830-like"/>
    <property type="match status" value="1"/>
</dbReference>
<dbReference type="Gene3D" id="3.30.70.1260">
    <property type="entry name" value="bacterial protein sp0830 like"/>
    <property type="match status" value="1"/>
</dbReference>
<dbReference type="Gene3D" id="3.30.70.1280">
    <property type="entry name" value="SP0830-like domains"/>
    <property type="match status" value="1"/>
</dbReference>
<evidence type="ECO:0008006" key="3">
    <source>
        <dbReference type="Google" id="ProtNLM"/>
    </source>
</evidence>
<dbReference type="Pfam" id="PF08002">
    <property type="entry name" value="DUF1697"/>
    <property type="match status" value="1"/>
</dbReference>
<organism evidence="1 2">
    <name type="scientific">Candidatus Kapaibacterium thiocyanatum</name>
    <dbReference type="NCBI Taxonomy" id="1895771"/>
    <lineage>
        <taxon>Bacteria</taxon>
        <taxon>Pseudomonadati</taxon>
        <taxon>Candidatus Kapaibacteriota</taxon>
        <taxon>Candidatus Kapaibacteriia</taxon>
        <taxon>Candidatus Kapaibacteriales</taxon>
        <taxon>Candidatus Kapaibacteriaceae</taxon>
        <taxon>Candidatus Kapaibacterium</taxon>
    </lineage>
</organism>
<dbReference type="PANTHER" id="PTHR36439">
    <property type="entry name" value="BLL4334 PROTEIN"/>
    <property type="match status" value="1"/>
</dbReference>
<dbReference type="EMBL" id="MKVH01000025">
    <property type="protein sequence ID" value="OJX56226.1"/>
    <property type="molecule type" value="Genomic_DNA"/>
</dbReference>